<comment type="caution">
    <text evidence="1">The sequence shown here is derived from an EMBL/GenBank/DDBJ whole genome shotgun (WGS) entry which is preliminary data.</text>
</comment>
<dbReference type="RefSeq" id="WP_173732271.1">
    <property type="nucleotide sequence ID" value="NZ_JABTTE010000027.1"/>
</dbReference>
<dbReference type="EMBL" id="JABTTE010000027">
    <property type="protein sequence ID" value="NSL53070.1"/>
    <property type="molecule type" value="Genomic_DNA"/>
</dbReference>
<evidence type="ECO:0000313" key="1">
    <source>
        <dbReference type="EMBL" id="NSL53070.1"/>
    </source>
</evidence>
<sequence>MTVASQVKQCTYTLKSVEQGLIHLSARTQKEETRKTIQEAASVLSEVVAELEKRVGELEWHEPQYKGL</sequence>
<keyword evidence="2" id="KW-1185">Reference proteome</keyword>
<dbReference type="Pfam" id="PF07870">
    <property type="entry name" value="DUF1657"/>
    <property type="match status" value="1"/>
</dbReference>
<accession>A0A8J8GFN4</accession>
<proteinExistence type="predicted"/>
<organism evidence="1 2">
    <name type="scientific">Calidifontibacillus erzurumensis</name>
    <dbReference type="NCBI Taxonomy" id="2741433"/>
    <lineage>
        <taxon>Bacteria</taxon>
        <taxon>Bacillati</taxon>
        <taxon>Bacillota</taxon>
        <taxon>Bacilli</taxon>
        <taxon>Bacillales</taxon>
        <taxon>Bacillaceae</taxon>
        <taxon>Calidifontibacillus/Schinkia group</taxon>
        <taxon>Calidifontibacillus</taxon>
    </lineage>
</organism>
<gene>
    <name evidence="1" type="ORF">HR057_15100</name>
</gene>
<dbReference type="InterPro" id="IPR012452">
    <property type="entry name" value="DUF1657"/>
</dbReference>
<evidence type="ECO:0000313" key="2">
    <source>
        <dbReference type="Proteomes" id="UP000625804"/>
    </source>
</evidence>
<reference evidence="1" key="1">
    <citation type="submission" date="2020-06" db="EMBL/GenBank/DDBJ databases">
        <title>A novel thermopfilic bacterium from Erzurum, Turkey.</title>
        <authorList>
            <person name="Adiguzel A."/>
            <person name="Ay H."/>
            <person name="Baltaci M.O."/>
        </authorList>
    </citation>
    <scope>NUCLEOTIDE SEQUENCE</scope>
    <source>
        <strain evidence="1">P2</strain>
    </source>
</reference>
<name>A0A8J8GFN4_9BACI</name>
<dbReference type="Proteomes" id="UP000625804">
    <property type="component" value="Unassembled WGS sequence"/>
</dbReference>
<dbReference type="AlphaFoldDB" id="A0A8J8GFN4"/>
<protein>
    <submittedName>
        <fullName evidence="1">DUF1657 domain-containing protein</fullName>
    </submittedName>
</protein>